<dbReference type="InterPro" id="IPR029526">
    <property type="entry name" value="PGBD"/>
</dbReference>
<dbReference type="EMBL" id="GADI01005731">
    <property type="protein sequence ID" value="JAA68077.1"/>
    <property type="molecule type" value="mRNA"/>
</dbReference>
<reference evidence="2" key="1">
    <citation type="submission" date="2012-12" db="EMBL/GenBank/DDBJ databases">
        <title>Identification and characterization of a phenylalanine ammonia-lyase gene family in Isatis indigotica Fort.</title>
        <authorList>
            <person name="Liu Q."/>
            <person name="Chen J."/>
            <person name="Zhou X."/>
            <person name="Di P."/>
            <person name="Xiao Y."/>
            <person name="Xuan H."/>
            <person name="Zhang L."/>
            <person name="Chen W."/>
        </authorList>
    </citation>
    <scope>NUCLEOTIDE SEQUENCE</scope>
    <source>
        <tissue evidence="2">Salivary gland</tissue>
    </source>
</reference>
<feature type="domain" description="PiggyBac transposable element-derived protein" evidence="1">
    <location>
        <begin position="1"/>
        <end position="65"/>
    </location>
</feature>
<evidence type="ECO:0000313" key="2">
    <source>
        <dbReference type="EMBL" id="JAA68077.1"/>
    </source>
</evidence>
<sequence length="140" mass="16324">MSRNRFERPMQCIHLVSNSDVPQEDKDDKVWKLRPWISSLQCNFTRVQQEELNTVDEIMVAFMERSKPPLTFLVVGHRKDLFCVDDAPWLLLLAPISSKPMLQKKAAIGGRRCLRYRFSMLPLIGTLMIKRLARLLLLTL</sequence>
<name>A0A0K8RA89_IXORI</name>
<proteinExistence type="evidence at transcript level"/>
<protein>
    <recommendedName>
        <fullName evidence="1">PiggyBac transposable element-derived protein domain-containing protein</fullName>
    </recommendedName>
</protein>
<accession>A0A0K8RA89</accession>
<organism evidence="2">
    <name type="scientific">Ixodes ricinus</name>
    <name type="common">Common tick</name>
    <name type="synonym">Acarus ricinus</name>
    <dbReference type="NCBI Taxonomy" id="34613"/>
    <lineage>
        <taxon>Eukaryota</taxon>
        <taxon>Metazoa</taxon>
        <taxon>Ecdysozoa</taxon>
        <taxon>Arthropoda</taxon>
        <taxon>Chelicerata</taxon>
        <taxon>Arachnida</taxon>
        <taxon>Acari</taxon>
        <taxon>Parasitiformes</taxon>
        <taxon>Ixodida</taxon>
        <taxon>Ixodoidea</taxon>
        <taxon>Ixodidae</taxon>
        <taxon>Ixodinae</taxon>
        <taxon>Ixodes</taxon>
    </lineage>
</organism>
<evidence type="ECO:0000259" key="1">
    <source>
        <dbReference type="Pfam" id="PF13843"/>
    </source>
</evidence>
<dbReference type="AlphaFoldDB" id="A0A0K8RA89"/>
<dbReference type="Pfam" id="PF13843">
    <property type="entry name" value="DDE_Tnp_1_7"/>
    <property type="match status" value="1"/>
</dbReference>